<dbReference type="EnsemblPlants" id="KRH01287">
    <property type="protein sequence ID" value="KRH01287"/>
    <property type="gene ID" value="GLYMA_18G267300"/>
</dbReference>
<dbReference type="Gramene" id="KRH01287">
    <property type="protein sequence ID" value="KRH01287"/>
    <property type="gene ID" value="GLYMA_18G267300"/>
</dbReference>
<proteinExistence type="predicted"/>
<evidence type="ECO:0000313" key="2">
    <source>
        <dbReference type="EnsemblPlants" id="KRH01287"/>
    </source>
</evidence>
<gene>
    <name evidence="1" type="ORF">GLYMA_18G267300</name>
</gene>
<name>A0A0R0F4M5_SOYBN</name>
<evidence type="ECO:0000313" key="1">
    <source>
        <dbReference type="EMBL" id="KRH01287.1"/>
    </source>
</evidence>
<protein>
    <submittedName>
        <fullName evidence="1 2">Uncharacterized protein</fullName>
    </submittedName>
</protein>
<accession>A0A0R0F4M5</accession>
<organism evidence="1">
    <name type="scientific">Glycine max</name>
    <name type="common">Soybean</name>
    <name type="synonym">Glycine hispida</name>
    <dbReference type="NCBI Taxonomy" id="3847"/>
    <lineage>
        <taxon>Eukaryota</taxon>
        <taxon>Viridiplantae</taxon>
        <taxon>Streptophyta</taxon>
        <taxon>Embryophyta</taxon>
        <taxon>Tracheophyta</taxon>
        <taxon>Spermatophyta</taxon>
        <taxon>Magnoliopsida</taxon>
        <taxon>eudicotyledons</taxon>
        <taxon>Gunneridae</taxon>
        <taxon>Pentapetalae</taxon>
        <taxon>rosids</taxon>
        <taxon>fabids</taxon>
        <taxon>Fabales</taxon>
        <taxon>Fabaceae</taxon>
        <taxon>Papilionoideae</taxon>
        <taxon>50 kb inversion clade</taxon>
        <taxon>NPAAA clade</taxon>
        <taxon>indigoferoid/millettioid clade</taxon>
        <taxon>Phaseoleae</taxon>
        <taxon>Glycine</taxon>
        <taxon>Glycine subgen. Soja</taxon>
    </lineage>
</organism>
<evidence type="ECO:0000313" key="3">
    <source>
        <dbReference type="Proteomes" id="UP000008827"/>
    </source>
</evidence>
<keyword evidence="3" id="KW-1185">Reference proteome</keyword>
<reference evidence="2" key="2">
    <citation type="submission" date="2018-02" db="UniProtKB">
        <authorList>
            <consortium name="EnsemblPlants"/>
        </authorList>
    </citation>
    <scope>IDENTIFICATION</scope>
    <source>
        <strain evidence="2">Williams 82</strain>
    </source>
</reference>
<dbReference type="EMBL" id="CM000851">
    <property type="protein sequence ID" value="KRH01287.1"/>
    <property type="molecule type" value="Genomic_DNA"/>
</dbReference>
<reference evidence="1" key="3">
    <citation type="submission" date="2018-07" db="EMBL/GenBank/DDBJ databases">
        <title>WGS assembly of Glycine max.</title>
        <authorList>
            <person name="Schmutz J."/>
            <person name="Cannon S."/>
            <person name="Schlueter J."/>
            <person name="Ma J."/>
            <person name="Mitros T."/>
            <person name="Nelson W."/>
            <person name="Hyten D."/>
            <person name="Song Q."/>
            <person name="Thelen J."/>
            <person name="Cheng J."/>
            <person name="Xu D."/>
            <person name="Hellsten U."/>
            <person name="May G."/>
            <person name="Yu Y."/>
            <person name="Sakurai T."/>
            <person name="Umezawa T."/>
            <person name="Bhattacharyya M."/>
            <person name="Sandhu D."/>
            <person name="Valliyodan B."/>
            <person name="Lindquist E."/>
            <person name="Peto M."/>
            <person name="Grant D."/>
            <person name="Shu S."/>
            <person name="Goodstein D."/>
            <person name="Barry K."/>
            <person name="Futrell-Griggs M."/>
            <person name="Abernathy B."/>
            <person name="Du J."/>
            <person name="Tian Z."/>
            <person name="Zhu L."/>
            <person name="Gill N."/>
            <person name="Joshi T."/>
            <person name="Libault M."/>
            <person name="Sethuraman A."/>
            <person name="Zhang X."/>
            <person name="Shinozaki K."/>
            <person name="Nguyen H."/>
            <person name="Wing R."/>
            <person name="Cregan P."/>
            <person name="Specht J."/>
            <person name="Grimwood J."/>
            <person name="Rokhsar D."/>
            <person name="Stacey G."/>
            <person name="Shoemaker R."/>
            <person name="Jackson S."/>
        </authorList>
    </citation>
    <scope>NUCLEOTIDE SEQUENCE</scope>
    <source>
        <tissue evidence="1">Callus</tissue>
    </source>
</reference>
<sequence length="73" mass="8820">MTFMDVIEINQLFIINSWYRVFVNFSIVNLQQLSYYFILHYYHDPQVLIIPFKLGSVLIELYLSDCLHEFVVL</sequence>
<dbReference type="AlphaFoldDB" id="A0A0R0F4M5"/>
<dbReference type="InParanoid" id="A0A0R0F4M5"/>
<reference evidence="1 2" key="1">
    <citation type="journal article" date="2010" name="Nature">
        <title>Genome sequence of the palaeopolyploid soybean.</title>
        <authorList>
            <person name="Schmutz J."/>
            <person name="Cannon S.B."/>
            <person name="Schlueter J."/>
            <person name="Ma J."/>
            <person name="Mitros T."/>
            <person name="Nelson W."/>
            <person name="Hyten D.L."/>
            <person name="Song Q."/>
            <person name="Thelen J.J."/>
            <person name="Cheng J."/>
            <person name="Xu D."/>
            <person name="Hellsten U."/>
            <person name="May G.D."/>
            <person name="Yu Y."/>
            <person name="Sakurai T."/>
            <person name="Umezawa T."/>
            <person name="Bhattacharyya M.K."/>
            <person name="Sandhu D."/>
            <person name="Valliyodan B."/>
            <person name="Lindquist E."/>
            <person name="Peto M."/>
            <person name="Grant D."/>
            <person name="Shu S."/>
            <person name="Goodstein D."/>
            <person name="Barry K."/>
            <person name="Futrell-Griggs M."/>
            <person name="Abernathy B."/>
            <person name="Du J."/>
            <person name="Tian Z."/>
            <person name="Zhu L."/>
            <person name="Gill N."/>
            <person name="Joshi T."/>
            <person name="Libault M."/>
            <person name="Sethuraman A."/>
            <person name="Zhang X.-C."/>
            <person name="Shinozaki K."/>
            <person name="Nguyen H.T."/>
            <person name="Wing R.A."/>
            <person name="Cregan P."/>
            <person name="Specht J."/>
            <person name="Grimwood J."/>
            <person name="Rokhsar D."/>
            <person name="Stacey G."/>
            <person name="Shoemaker R.C."/>
            <person name="Jackson S.A."/>
        </authorList>
    </citation>
    <scope>NUCLEOTIDE SEQUENCE</scope>
    <source>
        <strain evidence="2">cv. Williams 82</strain>
        <tissue evidence="1">Callus</tissue>
    </source>
</reference>
<dbReference type="Proteomes" id="UP000008827">
    <property type="component" value="Chromosome 18"/>
</dbReference>